<dbReference type="RefSeq" id="WP_125943824.1">
    <property type="nucleotide sequence ID" value="NZ_PXZH01000006.1"/>
</dbReference>
<evidence type="ECO:0000313" key="1">
    <source>
        <dbReference type="EMBL" id="RST88730.1"/>
    </source>
</evidence>
<sequence>MQTTYRLSQIQYFLRQWKMLEANRNQLMPNEIKRAKLLFNSLSQLEKEELKLLKEKYYDTNNLANFDKNRKCYTTAIPVNDEVVAYKLNVESFDYSNERRQVERKLGEIMIETGQKILKTEERIYLAINPMLHVKHVDFPCDDSDFITGDIVLTTSFLNDEKQVFNMTDPLTVKLVTRLERCGFKRVAIN</sequence>
<name>A0A3R9ZVJ3_9ENTE</name>
<accession>A0A3R9ZVJ3</accession>
<dbReference type="OrthoDB" id="2199910at2"/>
<gene>
    <name evidence="1" type="ORF">C7P63_09010</name>
</gene>
<evidence type="ECO:0000313" key="2">
    <source>
        <dbReference type="Proteomes" id="UP000277864"/>
    </source>
</evidence>
<dbReference type="EMBL" id="PXZH01000006">
    <property type="protein sequence ID" value="RST88730.1"/>
    <property type="molecule type" value="Genomic_DNA"/>
</dbReference>
<comment type="caution">
    <text evidence="1">The sequence shown here is derived from an EMBL/GenBank/DDBJ whole genome shotgun (WGS) entry which is preliminary data.</text>
</comment>
<reference evidence="1 2" key="1">
    <citation type="submission" date="2018-03" db="EMBL/GenBank/DDBJ databases">
        <authorList>
            <person name="Gulvik C.A."/>
        </authorList>
    </citation>
    <scope>NUCLEOTIDE SEQUENCE [LARGE SCALE GENOMIC DNA]</scope>
    <source>
        <strain evidence="1 2">JCM 31581</strain>
    </source>
</reference>
<keyword evidence="2" id="KW-1185">Reference proteome</keyword>
<dbReference type="Proteomes" id="UP000277864">
    <property type="component" value="Unassembled WGS sequence"/>
</dbReference>
<organism evidence="1 2">
    <name type="scientific">Vagococcus humatus</name>
    <dbReference type="NCBI Taxonomy" id="1889241"/>
    <lineage>
        <taxon>Bacteria</taxon>
        <taxon>Bacillati</taxon>
        <taxon>Bacillota</taxon>
        <taxon>Bacilli</taxon>
        <taxon>Lactobacillales</taxon>
        <taxon>Enterococcaceae</taxon>
        <taxon>Vagococcus</taxon>
    </lineage>
</organism>
<protein>
    <submittedName>
        <fullName evidence="1">Uncharacterized protein</fullName>
    </submittedName>
</protein>
<proteinExistence type="predicted"/>
<dbReference type="AlphaFoldDB" id="A0A3R9ZVJ3"/>